<feature type="compositionally biased region" description="Low complexity" evidence="1">
    <location>
        <begin position="419"/>
        <end position="433"/>
    </location>
</feature>
<dbReference type="Proteomes" id="UP000469185">
    <property type="component" value="Unassembled WGS sequence"/>
</dbReference>
<proteinExistence type="predicted"/>
<evidence type="ECO:0000313" key="4">
    <source>
        <dbReference type="Proteomes" id="UP000469185"/>
    </source>
</evidence>
<feature type="compositionally biased region" description="Polar residues" evidence="1">
    <location>
        <begin position="434"/>
        <end position="444"/>
    </location>
</feature>
<name>A0A6N9YJC0_9ACTN</name>
<feature type="region of interest" description="Disordered" evidence="1">
    <location>
        <begin position="408"/>
        <end position="452"/>
    </location>
</feature>
<dbReference type="SMART" id="SM00507">
    <property type="entry name" value="HNHc"/>
    <property type="match status" value="1"/>
</dbReference>
<feature type="domain" description="HNH nuclease" evidence="2">
    <location>
        <begin position="313"/>
        <end position="365"/>
    </location>
</feature>
<organism evidence="3 4">
    <name type="scientific">Phytoactinopolyspora alkaliphila</name>
    <dbReference type="NCBI Taxonomy" id="1783498"/>
    <lineage>
        <taxon>Bacteria</taxon>
        <taxon>Bacillati</taxon>
        <taxon>Actinomycetota</taxon>
        <taxon>Actinomycetes</taxon>
        <taxon>Jiangellales</taxon>
        <taxon>Jiangellaceae</taxon>
        <taxon>Phytoactinopolyspora</taxon>
    </lineage>
</organism>
<dbReference type="AlphaFoldDB" id="A0A6N9YJC0"/>
<evidence type="ECO:0000259" key="2">
    <source>
        <dbReference type="SMART" id="SM00507"/>
    </source>
</evidence>
<comment type="caution">
    <text evidence="3">The sequence shown here is derived from an EMBL/GenBank/DDBJ whole genome shotgun (WGS) entry which is preliminary data.</text>
</comment>
<gene>
    <name evidence="3" type="ORF">G1H11_07125</name>
</gene>
<dbReference type="RefSeq" id="WP_163817470.1">
    <property type="nucleotide sequence ID" value="NZ_JAAGOB010000003.1"/>
</dbReference>
<dbReference type="Pfam" id="PF02720">
    <property type="entry name" value="DUF222"/>
    <property type="match status" value="1"/>
</dbReference>
<dbReference type="InterPro" id="IPR003615">
    <property type="entry name" value="HNH_nuc"/>
</dbReference>
<accession>A0A6N9YJC0</accession>
<protein>
    <submittedName>
        <fullName evidence="3">DUF222 domain-containing protein</fullName>
    </submittedName>
</protein>
<evidence type="ECO:0000256" key="1">
    <source>
        <dbReference type="SAM" id="MobiDB-lite"/>
    </source>
</evidence>
<sequence length="452" mass="48450">MSSSVVTDLLVATKEVAAADSTALSDDELTSELTALRRAADMAEAAYLQRLRDFHTRKISETTAALSTRAWIRHELHIAPAETSRQLKVARGLRSLPAIEAALKRGEIRFPHAGAIVDAATLLGNDVIAGCQDALLNAARADEPTKLRAALRGLGAAVDNKDAVRRAEKRDQGRWLDVSTTMDDTLAISGSLGSEDGAIVETAINSLTTPAGADDSRTASQRRADALVELCRRQLSSGELPSQGGEPTQVIVVTDLATLEARSGGFGELPNGTILRGDTVRRLACDAKVTRLIVGPDSLPLDVGRAQRTATPAQRKALRLRDGGCLFPGCDLPPEWTDVHHATFWAHGGRTDIDQMLLLCRKHHTTVHKTGWHIQTLGPGRFQFIDPHGVLHPAHRRHSTTDTVNQLLESTRESPPRAGPRASSRGASAQGSSIQRPTTGGEVNSTERDDAA</sequence>
<dbReference type="EMBL" id="JAAGOB010000003">
    <property type="protein sequence ID" value="NED95083.1"/>
    <property type="molecule type" value="Genomic_DNA"/>
</dbReference>
<keyword evidence="4" id="KW-1185">Reference proteome</keyword>
<dbReference type="Gene3D" id="1.10.30.50">
    <property type="match status" value="1"/>
</dbReference>
<evidence type="ECO:0000313" key="3">
    <source>
        <dbReference type="EMBL" id="NED95083.1"/>
    </source>
</evidence>
<dbReference type="CDD" id="cd00085">
    <property type="entry name" value="HNHc"/>
    <property type="match status" value="1"/>
</dbReference>
<reference evidence="3 4" key="1">
    <citation type="submission" date="2020-02" db="EMBL/GenBank/DDBJ databases">
        <authorList>
            <person name="Li X.-J."/>
            <person name="Feng X.-M."/>
        </authorList>
    </citation>
    <scope>NUCLEOTIDE SEQUENCE [LARGE SCALE GENOMIC DNA]</scope>
    <source>
        <strain evidence="3 4">CGMCC 4.7225</strain>
    </source>
</reference>
<dbReference type="InterPro" id="IPR003870">
    <property type="entry name" value="DUF222"/>
</dbReference>